<dbReference type="GO" id="GO:0046872">
    <property type="term" value="F:metal ion binding"/>
    <property type="evidence" value="ECO:0007669"/>
    <property type="project" value="UniProtKB-KW"/>
</dbReference>
<protein>
    <recommendedName>
        <fullName evidence="5">6-carboxy-5,6,7,8-tetrahydropterin synthase</fullName>
        <ecNumber evidence="4">4.1.2.50</ecNumber>
    </recommendedName>
    <alternativeName>
        <fullName evidence="9">Queuosine biosynthesis protein QueD</fullName>
    </alternativeName>
</protein>
<dbReference type="EC" id="4.1.2.50" evidence="4"/>
<proteinExistence type="inferred from homology"/>
<dbReference type="STRING" id="880526.GCA_000427365_00926"/>
<keyword evidence="12" id="KW-1185">Reference proteome</keyword>
<evidence type="ECO:0000256" key="3">
    <source>
        <dbReference type="ARBA" id="ARBA00008900"/>
    </source>
</evidence>
<keyword evidence="6" id="KW-0479">Metal-binding</keyword>
<keyword evidence="7" id="KW-0862">Zinc</keyword>
<dbReference type="AlphaFoldDB" id="A0A379MRQ9"/>
<dbReference type="SUPFAM" id="SSF55620">
    <property type="entry name" value="Tetrahydrobiopterin biosynthesis enzymes-like"/>
    <property type="match status" value="1"/>
</dbReference>
<dbReference type="Gene3D" id="3.30.479.10">
    <property type="entry name" value="6-pyruvoyl tetrahydropterin synthase/QueD"/>
    <property type="match status" value="1"/>
</dbReference>
<evidence type="ECO:0000256" key="2">
    <source>
        <dbReference type="ARBA" id="ARBA00005061"/>
    </source>
</evidence>
<name>A0A379MRQ9_9BACT</name>
<dbReference type="EMBL" id="UGVL01000001">
    <property type="protein sequence ID" value="SUE33312.1"/>
    <property type="molecule type" value="Genomic_DNA"/>
</dbReference>
<dbReference type="PANTHER" id="PTHR12589">
    <property type="entry name" value="PYRUVOYL TETRAHYDROBIOPTERIN SYNTHASE"/>
    <property type="match status" value="1"/>
</dbReference>
<dbReference type="UniPathway" id="UPA00391"/>
<evidence type="ECO:0000313" key="12">
    <source>
        <dbReference type="Proteomes" id="UP000255233"/>
    </source>
</evidence>
<gene>
    <name evidence="11" type="ORF">NCTC11190_00519</name>
</gene>
<evidence type="ECO:0000256" key="6">
    <source>
        <dbReference type="ARBA" id="ARBA00022723"/>
    </source>
</evidence>
<dbReference type="PANTHER" id="PTHR12589:SF7">
    <property type="entry name" value="6-PYRUVOYL TETRAHYDROBIOPTERIN SYNTHASE"/>
    <property type="match status" value="1"/>
</dbReference>
<evidence type="ECO:0000256" key="5">
    <source>
        <dbReference type="ARBA" id="ARBA00018141"/>
    </source>
</evidence>
<dbReference type="InterPro" id="IPR007115">
    <property type="entry name" value="6-PTP_synth/QueD"/>
</dbReference>
<keyword evidence="8" id="KW-0456">Lyase</keyword>
<dbReference type="InterPro" id="IPR038418">
    <property type="entry name" value="6-PTP_synth/QueD_sf"/>
</dbReference>
<dbReference type="RefSeq" id="WP_027290681.1">
    <property type="nucleotide sequence ID" value="NZ_CANTWR010000016.1"/>
</dbReference>
<evidence type="ECO:0000256" key="7">
    <source>
        <dbReference type="ARBA" id="ARBA00022833"/>
    </source>
</evidence>
<organism evidence="11 12">
    <name type="scientific">Rikenella microfusus</name>
    <dbReference type="NCBI Taxonomy" id="28139"/>
    <lineage>
        <taxon>Bacteria</taxon>
        <taxon>Pseudomonadati</taxon>
        <taxon>Bacteroidota</taxon>
        <taxon>Bacteroidia</taxon>
        <taxon>Bacteroidales</taxon>
        <taxon>Rikenellaceae</taxon>
        <taxon>Rikenella</taxon>
    </lineage>
</organism>
<reference evidence="11 12" key="1">
    <citation type="submission" date="2018-06" db="EMBL/GenBank/DDBJ databases">
        <authorList>
            <consortium name="Pathogen Informatics"/>
            <person name="Doyle S."/>
        </authorList>
    </citation>
    <scope>NUCLEOTIDE SEQUENCE [LARGE SCALE GENOMIC DNA]</scope>
    <source>
        <strain evidence="11 12">NCTC11190</strain>
    </source>
</reference>
<dbReference type="GO" id="GO:0070497">
    <property type="term" value="F:6-carboxytetrahydropterin synthase activity"/>
    <property type="evidence" value="ECO:0007669"/>
    <property type="project" value="UniProtKB-EC"/>
</dbReference>
<comment type="similarity">
    <text evidence="3">Belongs to the PTPS family. QueD subfamily.</text>
</comment>
<evidence type="ECO:0000256" key="8">
    <source>
        <dbReference type="ARBA" id="ARBA00023239"/>
    </source>
</evidence>
<comment type="pathway">
    <text evidence="2">Purine metabolism; 7-cyano-7-deazaguanine biosynthesis.</text>
</comment>
<accession>A0A379MRQ9</accession>
<evidence type="ECO:0000256" key="4">
    <source>
        <dbReference type="ARBA" id="ARBA00012982"/>
    </source>
</evidence>
<evidence type="ECO:0000256" key="1">
    <source>
        <dbReference type="ARBA" id="ARBA00001947"/>
    </source>
</evidence>
<dbReference type="Proteomes" id="UP000255233">
    <property type="component" value="Unassembled WGS sequence"/>
</dbReference>
<comment type="cofactor">
    <cofactor evidence="1">
        <name>Zn(2+)</name>
        <dbReference type="ChEBI" id="CHEBI:29105"/>
    </cofactor>
</comment>
<evidence type="ECO:0000313" key="11">
    <source>
        <dbReference type="EMBL" id="SUE33312.1"/>
    </source>
</evidence>
<evidence type="ECO:0000256" key="10">
    <source>
        <dbReference type="ARBA" id="ARBA00048807"/>
    </source>
</evidence>
<dbReference type="Pfam" id="PF01242">
    <property type="entry name" value="PTPS"/>
    <property type="match status" value="1"/>
</dbReference>
<sequence length="151" mass="17264">MATIRLTREFSFETAHALEGYDGLCRHVHGHSYKLFVTVSGIPCDDPSSPKYGMVMDFGDLKRIVNELVVDRYDHALVLRRTSGNTELLERVREKWERVYLVDYQPTCEMMLSRFAEQIAAALPAGVRLAELSLYETAKSHATWRAEDNPL</sequence>
<evidence type="ECO:0000256" key="9">
    <source>
        <dbReference type="ARBA" id="ARBA00031449"/>
    </source>
</evidence>
<comment type="catalytic activity">
    <reaction evidence="10">
        <text>7,8-dihydroneopterin 3'-triphosphate + H2O = 6-carboxy-5,6,7,8-tetrahydropterin + triphosphate + acetaldehyde + 2 H(+)</text>
        <dbReference type="Rhea" id="RHEA:27966"/>
        <dbReference type="ChEBI" id="CHEBI:15343"/>
        <dbReference type="ChEBI" id="CHEBI:15377"/>
        <dbReference type="ChEBI" id="CHEBI:15378"/>
        <dbReference type="ChEBI" id="CHEBI:18036"/>
        <dbReference type="ChEBI" id="CHEBI:58462"/>
        <dbReference type="ChEBI" id="CHEBI:61032"/>
        <dbReference type="EC" id="4.1.2.50"/>
    </reaction>
</comment>